<dbReference type="SUPFAM" id="SSF143447">
    <property type="entry name" value="AMMECR1-like"/>
    <property type="match status" value="1"/>
</dbReference>
<evidence type="ECO:0000313" key="2">
    <source>
        <dbReference type="EMBL" id="OHA18390.1"/>
    </source>
</evidence>
<protein>
    <recommendedName>
        <fullName evidence="1">AMMECR1 domain-containing protein</fullName>
    </recommendedName>
</protein>
<reference evidence="2 3" key="1">
    <citation type="journal article" date="2016" name="Nat. Commun.">
        <title>Thousands of microbial genomes shed light on interconnected biogeochemical processes in an aquifer system.</title>
        <authorList>
            <person name="Anantharaman K."/>
            <person name="Brown C.T."/>
            <person name="Hug L.A."/>
            <person name="Sharon I."/>
            <person name="Castelle C.J."/>
            <person name="Probst A.J."/>
            <person name="Thomas B.C."/>
            <person name="Singh A."/>
            <person name="Wilkins M.J."/>
            <person name="Karaoz U."/>
            <person name="Brodie E.L."/>
            <person name="Williams K.H."/>
            <person name="Hubbard S.S."/>
            <person name="Banfield J.F."/>
        </authorList>
    </citation>
    <scope>NUCLEOTIDE SEQUENCE [LARGE SCALE GENOMIC DNA]</scope>
</reference>
<sequence length="633" mass="71272">MSFTSFFSRADEFYHTAQLDSFFTWLASKAFSEPFFILVDLPLQKETLDIHRKETSKARNVCGFIICQTNQHKNTLAKLLHAAPKESWHRIWYAEGIEVWENKEIHENPPLRFGLSLSEKRNLLQYARDVTRSFFKAKFLPYEPDIPAHRANERTIIDVGIWVGGELRGSIISPSLPLIEAVRYASLGTLRDARMKPIEPDELERARIEITVMSDLTVLLRQQDLEAGKIDACRGYYVEAIGKRGWYLPTVFNCVKFKNLSDVKRSLIKEKAKITEEDSRIPLYTFGTESWIEDAAHALMLMEGPVAYAPAPSANSFLDAVRTHGDKAAEWLFGMLDADGAMPLYTDPLYGRTGRIDWGRLAHTSYALATYGVATRDAHSSQVSGKISSYIERYLFDITKPGVSLGGGVTAYLLHAALERNDDGRQAPLLEHLRTHAVSSAASHPIISATVASLYARLALAGDNECAVESASLAKEVFLDFLNKKSLPGTQLALYPELIYTFQLLHTLTGESLYLKQSEEIEQWLVSQQLPNGSFPIWCNSSFAYTRGTGKIFEVLALYPDHYSNAIEKSFEWLVQMQYTEDSLYFADPAFRKKAIGGFRHDHANTEAWIDSASHFLLGAARLLDTNKTPVDK</sequence>
<dbReference type="InterPro" id="IPR027485">
    <property type="entry name" value="AMMECR1_N"/>
</dbReference>
<dbReference type="InterPro" id="IPR036071">
    <property type="entry name" value="AMMECR1_dom_sf"/>
</dbReference>
<evidence type="ECO:0000313" key="3">
    <source>
        <dbReference type="Proteomes" id="UP000178873"/>
    </source>
</evidence>
<dbReference type="EMBL" id="MHRF01000006">
    <property type="protein sequence ID" value="OHA18390.1"/>
    <property type="molecule type" value="Genomic_DNA"/>
</dbReference>
<name>A0A1G2M3B4_9BACT</name>
<dbReference type="SUPFAM" id="SSF48239">
    <property type="entry name" value="Terpenoid cyclases/Protein prenyltransferases"/>
    <property type="match status" value="1"/>
</dbReference>
<dbReference type="InterPro" id="IPR002733">
    <property type="entry name" value="AMMECR1_domain"/>
</dbReference>
<accession>A0A1G2M3B4</accession>
<dbReference type="AlphaFoldDB" id="A0A1G2M3B4"/>
<proteinExistence type="predicted"/>
<dbReference type="Pfam" id="PF01871">
    <property type="entry name" value="AMMECR1"/>
    <property type="match status" value="1"/>
</dbReference>
<dbReference type="PROSITE" id="PS51112">
    <property type="entry name" value="AMMECR1"/>
    <property type="match status" value="1"/>
</dbReference>
<dbReference type="InterPro" id="IPR008930">
    <property type="entry name" value="Terpenoid_cyclase/PrenylTrfase"/>
</dbReference>
<gene>
    <name evidence="2" type="ORF">A2664_04935</name>
</gene>
<evidence type="ECO:0000259" key="1">
    <source>
        <dbReference type="PROSITE" id="PS51112"/>
    </source>
</evidence>
<comment type="caution">
    <text evidence="2">The sequence shown here is derived from an EMBL/GenBank/DDBJ whole genome shotgun (WGS) entry which is preliminary data.</text>
</comment>
<dbReference type="STRING" id="1802301.A2664_04935"/>
<dbReference type="Proteomes" id="UP000178873">
    <property type="component" value="Unassembled WGS sequence"/>
</dbReference>
<dbReference type="Gene3D" id="3.30.700.20">
    <property type="entry name" value="Hypothetical protein ph0010, domain 1"/>
    <property type="match status" value="1"/>
</dbReference>
<feature type="domain" description="AMMECR1" evidence="1">
    <location>
        <begin position="118"/>
        <end position="302"/>
    </location>
</feature>
<organism evidence="2 3">
    <name type="scientific">Candidatus Taylorbacteria bacterium RIFCSPHIGHO2_01_FULL_46_22b</name>
    <dbReference type="NCBI Taxonomy" id="1802301"/>
    <lineage>
        <taxon>Bacteria</taxon>
        <taxon>Candidatus Tayloriibacteriota</taxon>
    </lineage>
</organism>